<dbReference type="RefSeq" id="WP_090244693.1">
    <property type="nucleotide sequence ID" value="NZ_FPAS01000001.1"/>
</dbReference>
<dbReference type="Gene3D" id="1.25.40.10">
    <property type="entry name" value="Tetratricopeptide repeat domain"/>
    <property type="match status" value="1"/>
</dbReference>
<sequence length="507" mass="59079">MRTFCKPLLFLILITLPSLLYAQNNEQQAFQTYKKARAAYESQNFHESARLLKETKSLLGSTNIRIQPMYIKSLVQIENWQEAKNEIAVYYGLNPDQNLVEFQEIKKLELNVNQKVNSENSTYTALMRVENNLGSSISSHENLAAQYKNYLAQYPKALHKSEVENKLTKLNDKIAYLYAQQGNSTASYERYLSKYPYGIYAQEAKSKRGNLDQDAYQTAKNKATAQAYRDYLYQFPKGKYRTEVQSLLNNQLDEDAYKKASNSNSITDYESYARNFPNGKYITRVNHIIQNSYFKWANEAFDRKNYSTAKNYYQVLDSRYPYGKYAPEVKKQLQKCNRRLNQRGAEFLMYSYDSLSPIGLTYGQLNTNRLGYYWTFKMNANIFKGFDVLYEIDDSGNTDSSFDTKRTFEYAPANICFSYGMTFKIVYPLWGTIGLGGGYFPTYEMVDKYYSDGDFYESEWMKNTDRTSWNLFPEVGLNLKVGNSLMLKYGVLYKDNIIHQFGFGFQL</sequence>
<keyword evidence="3" id="KW-1185">Reference proteome</keyword>
<proteinExistence type="predicted"/>
<evidence type="ECO:0000313" key="3">
    <source>
        <dbReference type="Proteomes" id="UP000236454"/>
    </source>
</evidence>
<dbReference type="InterPro" id="IPR011990">
    <property type="entry name" value="TPR-like_helical_dom_sf"/>
</dbReference>
<feature type="signal peptide" evidence="1">
    <location>
        <begin position="1"/>
        <end position="22"/>
    </location>
</feature>
<dbReference type="Proteomes" id="UP000236454">
    <property type="component" value="Unassembled WGS sequence"/>
</dbReference>
<dbReference type="STRING" id="477690.SAMN05216474_0008"/>
<reference evidence="2 3" key="1">
    <citation type="submission" date="2016-10" db="EMBL/GenBank/DDBJ databases">
        <authorList>
            <person name="de Groot N.N."/>
        </authorList>
    </citation>
    <scope>NUCLEOTIDE SEQUENCE [LARGE SCALE GENOMIC DNA]</scope>
    <source>
        <strain evidence="2 3">CGMCC 1.7005</strain>
    </source>
</reference>
<name>A0A1I6X8F4_9FLAO</name>
<dbReference type="OrthoDB" id="1416853at2"/>
<keyword evidence="1" id="KW-0732">Signal</keyword>
<evidence type="ECO:0000313" key="2">
    <source>
        <dbReference type="EMBL" id="SFT34567.1"/>
    </source>
</evidence>
<protein>
    <submittedName>
        <fullName evidence="2">Outer membrane lipoprotein</fullName>
    </submittedName>
</protein>
<organism evidence="2 3">
    <name type="scientific">Lishizhenia tianjinensis</name>
    <dbReference type="NCBI Taxonomy" id="477690"/>
    <lineage>
        <taxon>Bacteria</taxon>
        <taxon>Pseudomonadati</taxon>
        <taxon>Bacteroidota</taxon>
        <taxon>Flavobacteriia</taxon>
        <taxon>Flavobacteriales</taxon>
        <taxon>Crocinitomicaceae</taxon>
        <taxon>Lishizhenia</taxon>
    </lineage>
</organism>
<feature type="chain" id="PRO_5014718514" evidence="1">
    <location>
        <begin position="23"/>
        <end position="507"/>
    </location>
</feature>
<accession>A0A1I6X8F4</accession>
<dbReference type="EMBL" id="FPAS01000001">
    <property type="protein sequence ID" value="SFT34567.1"/>
    <property type="molecule type" value="Genomic_DNA"/>
</dbReference>
<dbReference type="AlphaFoldDB" id="A0A1I6X8F4"/>
<gene>
    <name evidence="2" type="ORF">SAMN05216474_0008</name>
</gene>
<keyword evidence="2" id="KW-0449">Lipoprotein</keyword>
<dbReference type="Pfam" id="PF13512">
    <property type="entry name" value="TPR_18"/>
    <property type="match status" value="1"/>
</dbReference>
<evidence type="ECO:0000256" key="1">
    <source>
        <dbReference type="SAM" id="SignalP"/>
    </source>
</evidence>